<organism evidence="1 2">
    <name type="scientific">Romanomermis culicivorax</name>
    <name type="common">Nematode worm</name>
    <dbReference type="NCBI Taxonomy" id="13658"/>
    <lineage>
        <taxon>Eukaryota</taxon>
        <taxon>Metazoa</taxon>
        <taxon>Ecdysozoa</taxon>
        <taxon>Nematoda</taxon>
        <taxon>Enoplea</taxon>
        <taxon>Dorylaimia</taxon>
        <taxon>Mermithida</taxon>
        <taxon>Mermithoidea</taxon>
        <taxon>Mermithidae</taxon>
        <taxon>Romanomermis</taxon>
    </lineage>
</organism>
<dbReference type="WBParaSite" id="nRc.2.0.1.t06674-RA">
    <property type="protein sequence ID" value="nRc.2.0.1.t06674-RA"/>
    <property type="gene ID" value="nRc.2.0.1.g06674"/>
</dbReference>
<protein>
    <submittedName>
        <fullName evidence="2">Uncharacterized protein</fullName>
    </submittedName>
</protein>
<evidence type="ECO:0000313" key="2">
    <source>
        <dbReference type="WBParaSite" id="nRc.2.0.1.t06674-RA"/>
    </source>
</evidence>
<reference evidence="2" key="1">
    <citation type="submission" date="2022-11" db="UniProtKB">
        <authorList>
            <consortium name="WormBaseParasite"/>
        </authorList>
    </citation>
    <scope>IDENTIFICATION</scope>
</reference>
<keyword evidence="1" id="KW-1185">Reference proteome</keyword>
<sequence>MQQSVKLKTSKTYGQQQTNYPITDLLDCICQVLDDHPAWRVLHVSRTALSSGTNHGGEMSLKHFINNRQYTISRRAENGGCGSEILLVNAVELGVKLYSFAAHLNLHFPTERNGMQPTERNQTKGKFSFRSARLEVTVGRFPQNCSYPFRPRMDFQAERSKTLTIHFIPSEKA</sequence>
<proteinExistence type="predicted"/>
<accession>A0A915HXR1</accession>
<evidence type="ECO:0000313" key="1">
    <source>
        <dbReference type="Proteomes" id="UP000887565"/>
    </source>
</evidence>
<name>A0A915HXR1_ROMCU</name>
<dbReference type="AlphaFoldDB" id="A0A915HXR1"/>
<dbReference type="Proteomes" id="UP000887565">
    <property type="component" value="Unplaced"/>
</dbReference>